<gene>
    <name evidence="1" type="ordered locus">DSY1576</name>
</gene>
<keyword evidence="2" id="KW-1185">Reference proteome</keyword>
<proteinExistence type="predicted"/>
<dbReference type="Proteomes" id="UP000001946">
    <property type="component" value="Chromosome"/>
</dbReference>
<name>Q24X77_DESHY</name>
<organism evidence="1 2">
    <name type="scientific">Desulfitobacterium hafniense (strain Y51)</name>
    <dbReference type="NCBI Taxonomy" id="138119"/>
    <lineage>
        <taxon>Bacteria</taxon>
        <taxon>Bacillati</taxon>
        <taxon>Bacillota</taxon>
        <taxon>Clostridia</taxon>
        <taxon>Eubacteriales</taxon>
        <taxon>Desulfitobacteriaceae</taxon>
        <taxon>Desulfitobacterium</taxon>
    </lineage>
</organism>
<accession>Q24X77</accession>
<evidence type="ECO:0000313" key="1">
    <source>
        <dbReference type="EMBL" id="BAE83365.1"/>
    </source>
</evidence>
<reference evidence="1 2" key="1">
    <citation type="journal article" date="2006" name="J. Bacteriol.">
        <title>Complete genome sequence of the dehalorespiring bacterium Desulfitobacterium hafniense Y51 and comparison with Dehalococcoides ethenogenes 195.</title>
        <authorList>
            <person name="Nonaka H."/>
            <person name="Keresztes G."/>
            <person name="Shinoda Y."/>
            <person name="Ikenaga Y."/>
            <person name="Abe M."/>
            <person name="Naito K."/>
            <person name="Inatomi K."/>
            <person name="Furukawa K."/>
            <person name="Inui M."/>
            <person name="Yukawa H."/>
        </authorList>
    </citation>
    <scope>NUCLEOTIDE SEQUENCE [LARGE SCALE GENOMIC DNA]</scope>
    <source>
        <strain evidence="1 2">Y51</strain>
    </source>
</reference>
<dbReference type="KEGG" id="dsy:DSY1576"/>
<dbReference type="STRING" id="138119.DSY1576"/>
<protein>
    <submittedName>
        <fullName evidence="1">Uncharacterized protein</fullName>
    </submittedName>
</protein>
<dbReference type="AlphaFoldDB" id="Q24X77"/>
<dbReference type="EMBL" id="AP008230">
    <property type="protein sequence ID" value="BAE83365.1"/>
    <property type="molecule type" value="Genomic_DNA"/>
</dbReference>
<dbReference type="HOGENOM" id="CLU_2408458_0_0_9"/>
<sequence length="92" mass="9967">MQAGVFSQGPKSVPGLNDLRLESKVLYPAVCLAPVPEEPAHTAKDHEEKQHIRTQLPLQLPHSIIPIASIMASVVPDGRRTSTHINPPLCSC</sequence>
<evidence type="ECO:0000313" key="2">
    <source>
        <dbReference type="Proteomes" id="UP000001946"/>
    </source>
</evidence>